<organism evidence="1 2">
    <name type="scientific">Sphagnurus paluster</name>
    <dbReference type="NCBI Taxonomy" id="117069"/>
    <lineage>
        <taxon>Eukaryota</taxon>
        <taxon>Fungi</taxon>
        <taxon>Dikarya</taxon>
        <taxon>Basidiomycota</taxon>
        <taxon>Agaricomycotina</taxon>
        <taxon>Agaricomycetes</taxon>
        <taxon>Agaricomycetidae</taxon>
        <taxon>Agaricales</taxon>
        <taxon>Tricholomatineae</taxon>
        <taxon>Lyophyllaceae</taxon>
        <taxon>Sphagnurus</taxon>
    </lineage>
</organism>
<dbReference type="GO" id="GO:0005634">
    <property type="term" value="C:nucleus"/>
    <property type="evidence" value="ECO:0007669"/>
    <property type="project" value="TreeGrafter"/>
</dbReference>
<evidence type="ECO:0000313" key="2">
    <source>
        <dbReference type="Proteomes" id="UP000717328"/>
    </source>
</evidence>
<dbReference type="PANTHER" id="PTHR13271:SF147">
    <property type="entry name" value="PROTEIN-LYSINE N-METHYLTRANSFERASE EFM1-RELATED"/>
    <property type="match status" value="1"/>
</dbReference>
<dbReference type="InterPro" id="IPR050600">
    <property type="entry name" value="SETD3_SETD6_MTase"/>
</dbReference>
<dbReference type="SUPFAM" id="SSF82199">
    <property type="entry name" value="SET domain"/>
    <property type="match status" value="1"/>
</dbReference>
<dbReference type="Gene3D" id="3.90.1410.10">
    <property type="entry name" value="set domain protein methyltransferase, domain 1"/>
    <property type="match status" value="1"/>
</dbReference>
<gene>
    <name evidence="1" type="ORF">H0H81_011566</name>
</gene>
<protein>
    <recommendedName>
        <fullName evidence="3">SET domain-containing protein</fullName>
    </recommendedName>
</protein>
<proteinExistence type="predicted"/>
<dbReference type="EMBL" id="JABCKI010000004">
    <property type="protein sequence ID" value="KAG5654591.1"/>
    <property type="molecule type" value="Genomic_DNA"/>
</dbReference>
<dbReference type="GO" id="GO:0016279">
    <property type="term" value="F:protein-lysine N-methyltransferase activity"/>
    <property type="evidence" value="ECO:0007669"/>
    <property type="project" value="TreeGrafter"/>
</dbReference>
<dbReference type="InterPro" id="IPR046341">
    <property type="entry name" value="SET_dom_sf"/>
</dbReference>
<dbReference type="OrthoDB" id="42889at2759"/>
<sequence length="269" mass="29699">MPRHVHKNKPRLGKQVYLVRITSSLLSGIPFILKSRELYLSAATYLSSRAFPSSVLSHNPSLISSPDTKPVLLPGIDALNHARGEPVSWVISYPRTNSSTSDSPSISLLLHNPFNKGQELLNNYGAKPNAELILGYGFSLPDNPDDTIVLKIGGINKKWEVGRAAQGAEALWDEILGSIQQDPDSPPTYEDELDAAGALLEMIQSLIDRLPVERDGRRAEMRPEVTLMLHDYVEGQRNILQSLIDFANEKEKKAVEAARAEGVEIILED</sequence>
<evidence type="ECO:0008006" key="3">
    <source>
        <dbReference type="Google" id="ProtNLM"/>
    </source>
</evidence>
<evidence type="ECO:0000313" key="1">
    <source>
        <dbReference type="EMBL" id="KAG5654591.1"/>
    </source>
</evidence>
<accession>A0A9P7GQZ6</accession>
<dbReference type="PANTHER" id="PTHR13271">
    <property type="entry name" value="UNCHARACTERIZED PUTATIVE METHYLTRANSFERASE"/>
    <property type="match status" value="1"/>
</dbReference>
<dbReference type="AlphaFoldDB" id="A0A9P7GQZ6"/>
<comment type="caution">
    <text evidence="1">The sequence shown here is derived from an EMBL/GenBank/DDBJ whole genome shotgun (WGS) entry which is preliminary data.</text>
</comment>
<reference evidence="1" key="2">
    <citation type="submission" date="2021-10" db="EMBL/GenBank/DDBJ databases">
        <title>Phylogenomics reveals ancestral predisposition of the termite-cultivated fungus Termitomyces towards a domesticated lifestyle.</title>
        <authorList>
            <person name="Auxier B."/>
            <person name="Grum-Grzhimaylo A."/>
            <person name="Cardenas M.E."/>
            <person name="Lodge J.D."/>
            <person name="Laessoe T."/>
            <person name="Pedersen O."/>
            <person name="Smith M.E."/>
            <person name="Kuyper T.W."/>
            <person name="Franco-Molano E.A."/>
            <person name="Baroni T.J."/>
            <person name="Aanen D.K."/>
        </authorList>
    </citation>
    <scope>NUCLEOTIDE SEQUENCE</scope>
    <source>
        <strain evidence="1">D49</strain>
    </source>
</reference>
<keyword evidence="2" id="KW-1185">Reference proteome</keyword>
<name>A0A9P7GQZ6_9AGAR</name>
<dbReference type="Proteomes" id="UP000717328">
    <property type="component" value="Unassembled WGS sequence"/>
</dbReference>
<reference evidence="1" key="1">
    <citation type="submission" date="2021-02" db="EMBL/GenBank/DDBJ databases">
        <authorList>
            <person name="Nieuwenhuis M."/>
            <person name="Van De Peppel L.J.J."/>
        </authorList>
    </citation>
    <scope>NUCLEOTIDE SEQUENCE</scope>
    <source>
        <strain evidence="1">D49</strain>
    </source>
</reference>